<feature type="non-terminal residue" evidence="2">
    <location>
        <position position="130"/>
    </location>
</feature>
<dbReference type="EMBL" id="LKCN02000010">
    <property type="protein sequence ID" value="RCI11272.1"/>
    <property type="molecule type" value="Genomic_DNA"/>
</dbReference>
<gene>
    <name evidence="2" type="ORF">L249_7222</name>
</gene>
<feature type="region of interest" description="Disordered" evidence="1">
    <location>
        <begin position="40"/>
        <end position="83"/>
    </location>
</feature>
<name>A0A367LAK0_9HYPO</name>
<organism evidence="2 3">
    <name type="scientific">Ophiocordyceps polyrhachis-furcata BCC 54312</name>
    <dbReference type="NCBI Taxonomy" id="1330021"/>
    <lineage>
        <taxon>Eukaryota</taxon>
        <taxon>Fungi</taxon>
        <taxon>Dikarya</taxon>
        <taxon>Ascomycota</taxon>
        <taxon>Pezizomycotina</taxon>
        <taxon>Sordariomycetes</taxon>
        <taxon>Hypocreomycetidae</taxon>
        <taxon>Hypocreales</taxon>
        <taxon>Ophiocordycipitaceae</taxon>
        <taxon>Ophiocordyceps</taxon>
    </lineage>
</organism>
<feature type="compositionally biased region" description="Polar residues" evidence="1">
    <location>
        <begin position="53"/>
        <end position="74"/>
    </location>
</feature>
<evidence type="ECO:0000256" key="1">
    <source>
        <dbReference type="SAM" id="MobiDB-lite"/>
    </source>
</evidence>
<dbReference type="Proteomes" id="UP000253664">
    <property type="component" value="Unassembled WGS sequence"/>
</dbReference>
<evidence type="ECO:0000313" key="2">
    <source>
        <dbReference type="EMBL" id="RCI11272.1"/>
    </source>
</evidence>
<comment type="caution">
    <text evidence="2">The sequence shown here is derived from an EMBL/GenBank/DDBJ whole genome shotgun (WGS) entry which is preliminary data.</text>
</comment>
<keyword evidence="3" id="KW-1185">Reference proteome</keyword>
<sequence length="130" mass="14434">MSGSEWGGGNVLYFMQPERQASHHFVHVASALALPSSRKAEQLNAKGKKIRNPSWTTTSVYRRTDTNTNQTKPTHNGVGEEERRASSCLFLSCRETICKPPTHLQCNASEANRIRTDGRSLSTLVYSVVV</sequence>
<evidence type="ECO:0000313" key="3">
    <source>
        <dbReference type="Proteomes" id="UP000253664"/>
    </source>
</evidence>
<protein>
    <submittedName>
        <fullName evidence="2">Uncharacterized protein</fullName>
    </submittedName>
</protein>
<dbReference type="AlphaFoldDB" id="A0A367LAK0"/>
<accession>A0A367LAK0</accession>
<proteinExistence type="predicted"/>
<reference evidence="2 3" key="1">
    <citation type="journal article" date="2015" name="BMC Genomics">
        <title>Insights from the genome of Ophiocordyceps polyrhachis-furcata to pathogenicity and host specificity in insect fungi.</title>
        <authorList>
            <person name="Wichadakul D."/>
            <person name="Kobmoo N."/>
            <person name="Ingsriswang S."/>
            <person name="Tangphatsornruang S."/>
            <person name="Chantasingh D."/>
            <person name="Luangsa-ard J.J."/>
            <person name="Eurwilaichitr L."/>
        </authorList>
    </citation>
    <scope>NUCLEOTIDE SEQUENCE [LARGE SCALE GENOMIC DNA]</scope>
    <source>
        <strain evidence="2 3">BCC 54312</strain>
    </source>
</reference>